<dbReference type="EMBL" id="OZ035823">
    <property type="protein sequence ID" value="CAL1568046.1"/>
    <property type="molecule type" value="Genomic_DNA"/>
</dbReference>
<evidence type="ECO:0000313" key="1">
    <source>
        <dbReference type="EMBL" id="CAL1568046.1"/>
    </source>
</evidence>
<sequence>MLSDEAVALKNRAEAVEHDACAVRCACVLRGELLFYRADSEQTLIRLRADSDRTQSRLLPDGGEALSPERQRATLRIQMSADTGCTAGSGPDRLLVLL</sequence>
<dbReference type="Proteomes" id="UP001497482">
    <property type="component" value="Chromosome 1"/>
</dbReference>
<gene>
    <name evidence="1" type="ORF">KC01_LOCUS742</name>
</gene>
<proteinExistence type="predicted"/>
<accession>A0AAV2IV06</accession>
<reference evidence="1 2" key="1">
    <citation type="submission" date="2024-04" db="EMBL/GenBank/DDBJ databases">
        <authorList>
            <person name="Waldvogel A.-M."/>
            <person name="Schoenle A."/>
        </authorList>
    </citation>
    <scope>NUCLEOTIDE SEQUENCE [LARGE SCALE GENOMIC DNA]</scope>
</reference>
<evidence type="ECO:0000313" key="2">
    <source>
        <dbReference type="Proteomes" id="UP001497482"/>
    </source>
</evidence>
<protein>
    <submittedName>
        <fullName evidence="1">Uncharacterized protein</fullName>
    </submittedName>
</protein>
<organism evidence="1 2">
    <name type="scientific">Knipowitschia caucasica</name>
    <name type="common">Caucasian dwarf goby</name>
    <name type="synonym">Pomatoschistus caucasicus</name>
    <dbReference type="NCBI Taxonomy" id="637954"/>
    <lineage>
        <taxon>Eukaryota</taxon>
        <taxon>Metazoa</taxon>
        <taxon>Chordata</taxon>
        <taxon>Craniata</taxon>
        <taxon>Vertebrata</taxon>
        <taxon>Euteleostomi</taxon>
        <taxon>Actinopterygii</taxon>
        <taxon>Neopterygii</taxon>
        <taxon>Teleostei</taxon>
        <taxon>Neoteleostei</taxon>
        <taxon>Acanthomorphata</taxon>
        <taxon>Gobiaria</taxon>
        <taxon>Gobiiformes</taxon>
        <taxon>Gobioidei</taxon>
        <taxon>Gobiidae</taxon>
        <taxon>Gobiinae</taxon>
        <taxon>Knipowitschia</taxon>
    </lineage>
</organism>
<keyword evidence="2" id="KW-1185">Reference proteome</keyword>
<dbReference type="AlphaFoldDB" id="A0AAV2IV06"/>
<name>A0AAV2IV06_KNICA</name>